<proteinExistence type="predicted"/>
<evidence type="ECO:0000313" key="9">
    <source>
        <dbReference type="EMBL" id="KAA6347712.1"/>
    </source>
</evidence>
<dbReference type="InterPro" id="IPR004477">
    <property type="entry name" value="ComEC_N"/>
</dbReference>
<feature type="transmembrane region" description="Helical" evidence="6">
    <location>
        <begin position="260"/>
        <end position="279"/>
    </location>
</feature>
<keyword evidence="2" id="KW-1003">Cell membrane</keyword>
<dbReference type="AlphaFoldDB" id="A0A5J4SPJ3"/>
<sequence length="534" mass="62014">MNRLHRYPFLRLLIPFIIGIIIGDYLFFRSQHVWLQPFILLFICFALLLPALYFLKKYSLRWLFGTSVYICLFSAGVSLTSWQLQQTSYTFPQSESIYRAVITDKPEVKERTLLCRARLLENRYLLSVVFPHKNTLLYFPKDSTSMSLQNGDEILFSALLSPPRNNYNLGTFDYARYLTRKTISGIGFVKKNNWTITCHNSHRSLRQMASKYREQILILYTKLGFQGDEFAVLSALTVGYKEELSEEIRESYSVSGASHVLALSGLHIGLLYGLLLFFLKRIPFHTVRVRIFRVVIILTTLWGFAFLTGLSPSVVRSVLMFSLFAFSEFKTGKYISMNILAAAALLMLLYNPCWVFDVGFQLSFCAVAAILLIHSRLYRMWHVNNRIIRYFWGIVTVSLAAQIGVTPLILLYFSRFSTYFLLTNLFVIVLVTAIMYASIAMLIIFSFPTISYFATTIVEKLIKMLNFTVRRIDQIPFASIDSVQIHPLEAFGFYLIIMLCLCYLQFRKAKYLMEMLICILIINSFWILRMFIRF</sequence>
<keyword evidence="3 6" id="KW-0812">Transmembrane</keyword>
<feature type="transmembrane region" description="Helical" evidence="6">
    <location>
        <begin position="425"/>
        <end position="447"/>
    </location>
</feature>
<dbReference type="Pfam" id="PF13567">
    <property type="entry name" value="DUF4131"/>
    <property type="match status" value="1"/>
</dbReference>
<evidence type="ECO:0000256" key="6">
    <source>
        <dbReference type="SAM" id="Phobius"/>
    </source>
</evidence>
<dbReference type="PANTHER" id="PTHR30619">
    <property type="entry name" value="DNA INTERNALIZATION/COMPETENCE PROTEIN COMEC/REC2"/>
    <property type="match status" value="1"/>
</dbReference>
<evidence type="ECO:0008006" key="10">
    <source>
        <dbReference type="Google" id="ProtNLM"/>
    </source>
</evidence>
<feature type="transmembrane region" description="Helical" evidence="6">
    <location>
        <begin position="291"/>
        <end position="314"/>
    </location>
</feature>
<dbReference type="NCBIfam" id="TIGR00360">
    <property type="entry name" value="ComEC_N-term"/>
    <property type="match status" value="1"/>
</dbReference>
<reference evidence="9" key="1">
    <citation type="submission" date="2019-03" db="EMBL/GenBank/DDBJ databases">
        <title>Single cell metagenomics reveals metabolic interactions within the superorganism composed of flagellate Streblomastix strix and complex community of Bacteroidetes bacteria on its surface.</title>
        <authorList>
            <person name="Treitli S.C."/>
            <person name="Kolisko M."/>
            <person name="Husnik F."/>
            <person name="Keeling P."/>
            <person name="Hampl V."/>
        </authorList>
    </citation>
    <scope>NUCLEOTIDE SEQUENCE</scope>
    <source>
        <strain evidence="9">STM</strain>
    </source>
</reference>
<evidence type="ECO:0000256" key="3">
    <source>
        <dbReference type="ARBA" id="ARBA00022692"/>
    </source>
</evidence>
<dbReference type="Pfam" id="PF03772">
    <property type="entry name" value="Competence"/>
    <property type="match status" value="1"/>
</dbReference>
<protein>
    <recommendedName>
        <fullName evidence="10">ComEC/Rec2-related protein domain-containing protein</fullName>
    </recommendedName>
</protein>
<dbReference type="GO" id="GO:0005886">
    <property type="term" value="C:plasma membrane"/>
    <property type="evidence" value="ECO:0007669"/>
    <property type="project" value="UniProtKB-SubCell"/>
</dbReference>
<evidence type="ECO:0000256" key="2">
    <source>
        <dbReference type="ARBA" id="ARBA00022475"/>
    </source>
</evidence>
<comment type="subcellular location">
    <subcellularLocation>
        <location evidence="1">Cell membrane</location>
        <topology evidence="1">Multi-pass membrane protein</topology>
    </subcellularLocation>
</comment>
<dbReference type="InterPro" id="IPR025405">
    <property type="entry name" value="DUF4131"/>
</dbReference>
<evidence type="ECO:0000259" key="7">
    <source>
        <dbReference type="Pfam" id="PF03772"/>
    </source>
</evidence>
<keyword evidence="4 6" id="KW-1133">Transmembrane helix</keyword>
<feature type="domain" description="DUF4131" evidence="8">
    <location>
        <begin position="37"/>
        <end position="194"/>
    </location>
</feature>
<feature type="transmembrane region" description="Helical" evidence="6">
    <location>
        <begin position="334"/>
        <end position="351"/>
    </location>
</feature>
<feature type="transmembrane region" description="Helical" evidence="6">
    <location>
        <begin position="358"/>
        <end position="378"/>
    </location>
</feature>
<dbReference type="PANTHER" id="PTHR30619:SF1">
    <property type="entry name" value="RECOMBINATION PROTEIN 2"/>
    <property type="match status" value="1"/>
</dbReference>
<comment type="caution">
    <text evidence="9">The sequence shown here is derived from an EMBL/GenBank/DDBJ whole genome shotgun (WGS) entry which is preliminary data.</text>
</comment>
<dbReference type="EMBL" id="SNRY01000086">
    <property type="protein sequence ID" value="KAA6347712.1"/>
    <property type="molecule type" value="Genomic_DNA"/>
</dbReference>
<feature type="transmembrane region" description="Helical" evidence="6">
    <location>
        <begin position="511"/>
        <end position="532"/>
    </location>
</feature>
<feature type="transmembrane region" description="Helical" evidence="6">
    <location>
        <begin position="390"/>
        <end position="413"/>
    </location>
</feature>
<feature type="domain" description="ComEC/Rec2-related protein" evidence="7">
    <location>
        <begin position="236"/>
        <end position="506"/>
    </location>
</feature>
<feature type="transmembrane region" description="Helical" evidence="6">
    <location>
        <begin position="9"/>
        <end position="28"/>
    </location>
</feature>
<dbReference type="InterPro" id="IPR052159">
    <property type="entry name" value="Competence_DNA_uptake"/>
</dbReference>
<keyword evidence="5 6" id="KW-0472">Membrane</keyword>
<evidence type="ECO:0000256" key="4">
    <source>
        <dbReference type="ARBA" id="ARBA00022989"/>
    </source>
</evidence>
<accession>A0A5J4SPJ3</accession>
<evidence type="ECO:0000259" key="8">
    <source>
        <dbReference type="Pfam" id="PF13567"/>
    </source>
</evidence>
<organism evidence="9">
    <name type="scientific">termite gut metagenome</name>
    <dbReference type="NCBI Taxonomy" id="433724"/>
    <lineage>
        <taxon>unclassified sequences</taxon>
        <taxon>metagenomes</taxon>
        <taxon>organismal metagenomes</taxon>
    </lineage>
</organism>
<feature type="transmembrane region" description="Helical" evidence="6">
    <location>
        <begin position="62"/>
        <end position="84"/>
    </location>
</feature>
<evidence type="ECO:0000256" key="1">
    <source>
        <dbReference type="ARBA" id="ARBA00004651"/>
    </source>
</evidence>
<gene>
    <name evidence="9" type="ORF">EZS27_004802</name>
</gene>
<evidence type="ECO:0000256" key="5">
    <source>
        <dbReference type="ARBA" id="ARBA00023136"/>
    </source>
</evidence>
<feature type="transmembrane region" description="Helical" evidence="6">
    <location>
        <begin position="34"/>
        <end position="55"/>
    </location>
</feature>
<name>A0A5J4SPJ3_9ZZZZ</name>
<feature type="transmembrane region" description="Helical" evidence="6">
    <location>
        <begin position="485"/>
        <end position="504"/>
    </location>
</feature>